<accession>A0ABN7VTW7</accession>
<evidence type="ECO:0000256" key="1">
    <source>
        <dbReference type="SAM" id="MobiDB-lite"/>
    </source>
</evidence>
<reference evidence="2 3" key="1">
    <citation type="submission" date="2021-06" db="EMBL/GenBank/DDBJ databases">
        <authorList>
            <person name="Kallberg Y."/>
            <person name="Tangrot J."/>
            <person name="Rosling A."/>
        </authorList>
    </citation>
    <scope>NUCLEOTIDE SEQUENCE [LARGE SCALE GENOMIC DNA]</scope>
    <source>
        <strain evidence="2 3">120-4 pot B 10/14</strain>
    </source>
</reference>
<comment type="caution">
    <text evidence="2">The sequence shown here is derived from an EMBL/GenBank/DDBJ whole genome shotgun (WGS) entry which is preliminary data.</text>
</comment>
<sequence>GDGNDNVKSSPSHANITKRGRKSKSGDVTSSGRSSKKLKSNNKKNNNGDGDTKSLSENESIETGNENVMTGVEPSEVGSVEMVQTPTQKVEEAKNENE</sequence>
<feature type="compositionally biased region" description="Polar residues" evidence="1">
    <location>
        <begin position="57"/>
        <end position="68"/>
    </location>
</feature>
<gene>
    <name evidence="2" type="ORF">GMARGA_LOCUS22656</name>
</gene>
<protein>
    <submittedName>
        <fullName evidence="2">33210_t:CDS:1</fullName>
    </submittedName>
</protein>
<dbReference type="Proteomes" id="UP000789901">
    <property type="component" value="Unassembled WGS sequence"/>
</dbReference>
<keyword evidence="3" id="KW-1185">Reference proteome</keyword>
<proteinExistence type="predicted"/>
<dbReference type="EMBL" id="CAJVQB010022065">
    <property type="protein sequence ID" value="CAG8798708.1"/>
    <property type="molecule type" value="Genomic_DNA"/>
</dbReference>
<feature type="compositionally biased region" description="Polar residues" evidence="1">
    <location>
        <begin position="1"/>
        <end position="15"/>
    </location>
</feature>
<feature type="region of interest" description="Disordered" evidence="1">
    <location>
        <begin position="1"/>
        <end position="98"/>
    </location>
</feature>
<organism evidence="2 3">
    <name type="scientific">Gigaspora margarita</name>
    <dbReference type="NCBI Taxonomy" id="4874"/>
    <lineage>
        <taxon>Eukaryota</taxon>
        <taxon>Fungi</taxon>
        <taxon>Fungi incertae sedis</taxon>
        <taxon>Mucoromycota</taxon>
        <taxon>Glomeromycotina</taxon>
        <taxon>Glomeromycetes</taxon>
        <taxon>Diversisporales</taxon>
        <taxon>Gigasporaceae</taxon>
        <taxon>Gigaspora</taxon>
    </lineage>
</organism>
<name>A0ABN7VTW7_GIGMA</name>
<evidence type="ECO:0000313" key="3">
    <source>
        <dbReference type="Proteomes" id="UP000789901"/>
    </source>
</evidence>
<feature type="compositionally biased region" description="Basic and acidic residues" evidence="1">
    <location>
        <begin position="89"/>
        <end position="98"/>
    </location>
</feature>
<evidence type="ECO:0000313" key="2">
    <source>
        <dbReference type="EMBL" id="CAG8798708.1"/>
    </source>
</evidence>
<feature type="non-terminal residue" evidence="2">
    <location>
        <position position="1"/>
    </location>
</feature>